<name>A0A1I1RM36_9LACO</name>
<feature type="transmembrane region" description="Helical" evidence="1">
    <location>
        <begin position="226"/>
        <end position="244"/>
    </location>
</feature>
<reference evidence="3" key="1">
    <citation type="submission" date="2016-10" db="EMBL/GenBank/DDBJ databases">
        <authorList>
            <person name="Varghese N."/>
            <person name="Submissions S."/>
        </authorList>
    </citation>
    <scope>NUCLEOTIDE SEQUENCE [LARGE SCALE GENOMIC DNA]</scope>
    <source>
        <strain evidence="3">R-53102</strain>
    </source>
</reference>
<dbReference type="InterPro" id="IPR010390">
    <property type="entry name" value="ABC-2_transporter-like"/>
</dbReference>
<dbReference type="Pfam" id="PF06182">
    <property type="entry name" value="ABC2_membrane_6"/>
    <property type="match status" value="1"/>
</dbReference>
<keyword evidence="1" id="KW-0472">Membrane</keyword>
<feature type="transmembrane region" description="Helical" evidence="1">
    <location>
        <begin position="139"/>
        <end position="159"/>
    </location>
</feature>
<dbReference type="RefSeq" id="WP_228150091.1">
    <property type="nucleotide sequence ID" value="NZ_CBCRVU010000002.1"/>
</dbReference>
<keyword evidence="1" id="KW-0812">Transmembrane</keyword>
<gene>
    <name evidence="2" type="ORF">SAMN04487792_0420</name>
</gene>
<dbReference type="AlphaFoldDB" id="A0A1I1RM36"/>
<proteinExistence type="predicted"/>
<evidence type="ECO:0000256" key="1">
    <source>
        <dbReference type="SAM" id="Phobius"/>
    </source>
</evidence>
<evidence type="ECO:0000313" key="3">
    <source>
        <dbReference type="Proteomes" id="UP000199599"/>
    </source>
</evidence>
<accession>A0A1I1RM36</accession>
<dbReference type="EMBL" id="FOMN01000002">
    <property type="protein sequence ID" value="SFD35212.1"/>
    <property type="molecule type" value="Genomic_DNA"/>
</dbReference>
<feature type="transmembrane region" description="Helical" evidence="1">
    <location>
        <begin position="165"/>
        <end position="184"/>
    </location>
</feature>
<keyword evidence="1" id="KW-1133">Transmembrane helix</keyword>
<dbReference type="Proteomes" id="UP000199599">
    <property type="component" value="Unassembled WGS sequence"/>
</dbReference>
<feature type="transmembrane region" description="Helical" evidence="1">
    <location>
        <begin position="59"/>
        <end position="79"/>
    </location>
</feature>
<feature type="transmembrane region" description="Helical" evidence="1">
    <location>
        <begin position="24"/>
        <end position="47"/>
    </location>
</feature>
<dbReference type="PANTHER" id="PTHR36833">
    <property type="entry name" value="SLR0610 PROTEIN-RELATED"/>
    <property type="match status" value="1"/>
</dbReference>
<feature type="transmembrane region" description="Helical" evidence="1">
    <location>
        <begin position="114"/>
        <end position="132"/>
    </location>
</feature>
<protein>
    <submittedName>
        <fullName evidence="2">ABC-2 type transport system permease protein</fullName>
    </submittedName>
</protein>
<evidence type="ECO:0000313" key="2">
    <source>
        <dbReference type="EMBL" id="SFD35212.1"/>
    </source>
</evidence>
<dbReference type="PANTHER" id="PTHR36833:SF2">
    <property type="entry name" value="SLR0610 PROTEIN"/>
    <property type="match status" value="1"/>
</dbReference>
<dbReference type="STRING" id="1505723.SAMN04487792_0420"/>
<feature type="transmembrane region" description="Helical" evidence="1">
    <location>
        <begin position="196"/>
        <end position="214"/>
    </location>
</feature>
<sequence length="255" mass="29751">MIRIGKTIWKKSIEEFLIYRTTSIITFVLALIFLIIELVTGNIYYADNRSIPGWTENQYFILITFVNSSTYVYNIFFILGHEELNDDILEGNLDYVLIRPSSSYWLSAIRGIDIPSIFNFIITYILLIIFLNKEVITQFQFIVVNILIITTALMIFVLNQICLTLLFWFNGLVGLGGVVEDLFNFASRPTKIFPKIIQNIFVFVLPILLATNITNEFLKYGIQSYFIYYLILLVLFYVISRFLWRLGIKKYVSAN</sequence>
<organism evidence="2 3">
    <name type="scientific">Lactobacillus bombicola</name>
    <dbReference type="NCBI Taxonomy" id="1505723"/>
    <lineage>
        <taxon>Bacteria</taxon>
        <taxon>Bacillati</taxon>
        <taxon>Bacillota</taxon>
        <taxon>Bacilli</taxon>
        <taxon>Lactobacillales</taxon>
        <taxon>Lactobacillaceae</taxon>
        <taxon>Lactobacillus</taxon>
    </lineage>
</organism>